<keyword evidence="2" id="KW-0472">Membrane</keyword>
<protein>
    <submittedName>
        <fullName evidence="3">Uncharacterized protein</fullName>
    </submittedName>
</protein>
<feature type="region of interest" description="Disordered" evidence="1">
    <location>
        <begin position="277"/>
        <end position="444"/>
    </location>
</feature>
<dbReference type="OrthoDB" id="4770059at2759"/>
<dbReference type="AlphaFoldDB" id="A0A3N2QA95"/>
<organism evidence="3 4">
    <name type="scientific">Sodiomyces alkalinus (strain CBS 110278 / VKM F-3762 / F11)</name>
    <name type="common">Alkaliphilic filamentous fungus</name>
    <dbReference type="NCBI Taxonomy" id="1314773"/>
    <lineage>
        <taxon>Eukaryota</taxon>
        <taxon>Fungi</taxon>
        <taxon>Dikarya</taxon>
        <taxon>Ascomycota</taxon>
        <taxon>Pezizomycotina</taxon>
        <taxon>Sordariomycetes</taxon>
        <taxon>Hypocreomycetidae</taxon>
        <taxon>Glomerellales</taxon>
        <taxon>Plectosphaerellaceae</taxon>
        <taxon>Sodiomyces</taxon>
    </lineage>
</organism>
<keyword evidence="2" id="KW-1133">Transmembrane helix</keyword>
<dbReference type="STRING" id="1314773.A0A3N2QA95"/>
<feature type="transmembrane region" description="Helical" evidence="2">
    <location>
        <begin position="250"/>
        <end position="273"/>
    </location>
</feature>
<feature type="compositionally biased region" description="Low complexity" evidence="1">
    <location>
        <begin position="380"/>
        <end position="390"/>
    </location>
</feature>
<feature type="compositionally biased region" description="Low complexity" evidence="1">
    <location>
        <begin position="357"/>
        <end position="372"/>
    </location>
</feature>
<reference evidence="3 4" key="1">
    <citation type="journal article" date="2018" name="Mol. Ecol.">
        <title>The obligate alkalophilic soda-lake fungus Sodiomyces alkalinus has shifted to a protein diet.</title>
        <authorList>
            <person name="Grum-Grzhimaylo A.A."/>
            <person name="Falkoski D.L."/>
            <person name="van den Heuvel J."/>
            <person name="Valero-Jimenez C.A."/>
            <person name="Min B."/>
            <person name="Choi I.G."/>
            <person name="Lipzen A."/>
            <person name="Daum C.G."/>
            <person name="Aanen D.K."/>
            <person name="Tsang A."/>
            <person name="Henrissat B."/>
            <person name="Bilanenko E.N."/>
            <person name="de Vries R.P."/>
            <person name="van Kan J.A.L."/>
            <person name="Grigoriev I.V."/>
            <person name="Debets A.J.M."/>
        </authorList>
    </citation>
    <scope>NUCLEOTIDE SEQUENCE [LARGE SCALE GENOMIC DNA]</scope>
    <source>
        <strain evidence="3 4">F11</strain>
    </source>
</reference>
<evidence type="ECO:0000313" key="4">
    <source>
        <dbReference type="Proteomes" id="UP000272025"/>
    </source>
</evidence>
<feature type="region of interest" description="Disordered" evidence="1">
    <location>
        <begin position="218"/>
        <end position="244"/>
    </location>
</feature>
<proteinExistence type="predicted"/>
<keyword evidence="2" id="KW-0812">Transmembrane</keyword>
<feature type="compositionally biased region" description="Low complexity" evidence="1">
    <location>
        <begin position="218"/>
        <end position="234"/>
    </location>
</feature>
<dbReference type="GeneID" id="39583857"/>
<sequence>MTSTVTLATGLGASSDGERWAVPMTEPWTAPSGCSTIVPWNAGEGAGYHETCAPPAWTEAWYYDGYYSPGVCPSDYTVGCTKTSGSVNFEDILAEQTAAACVPKWVTPFFFFFLLFSSFFFFFLLFFVLFFVFFSSSLVVPLLTIPSITSQLTTPLFSSRNFACSEDTSGITFWATMSYTVNDDVWTTTVPAIQIRWRPEDLDILAVHPLSGAISAASSSIPSRSRSGSGNSPSDQPESSSDGGGISTGAIIGIVVGVVGGLALIGIGAFFLLKRRGKNTPKTGKPSGPGGAAATGTGFAPQPSYSPVPMKETHGSARVHSYTQQVPSATTSPSPMVNAAGYYAPQAQQPYPPQPGYSPQQHYTQTQQQQSPPMAYAASPPLQQQQPQQPVYEMAVQDNKPVSELAGSGTPFEISELPSGPADAGGSAVSPHTTAPVSGSVSPR</sequence>
<feature type="transmembrane region" description="Helical" evidence="2">
    <location>
        <begin position="109"/>
        <end position="134"/>
    </location>
</feature>
<evidence type="ECO:0000256" key="1">
    <source>
        <dbReference type="SAM" id="MobiDB-lite"/>
    </source>
</evidence>
<evidence type="ECO:0000256" key="2">
    <source>
        <dbReference type="SAM" id="Phobius"/>
    </source>
</evidence>
<feature type="compositionally biased region" description="Polar residues" evidence="1">
    <location>
        <begin position="321"/>
        <end position="335"/>
    </location>
</feature>
<name>A0A3N2QA95_SODAK</name>
<feature type="compositionally biased region" description="Low complexity" evidence="1">
    <location>
        <begin position="339"/>
        <end position="349"/>
    </location>
</feature>
<gene>
    <name evidence="3" type="ORF">SODALDRAFT_44809</name>
</gene>
<accession>A0A3N2QA95</accession>
<feature type="compositionally biased region" description="Polar residues" evidence="1">
    <location>
        <begin position="430"/>
        <end position="444"/>
    </location>
</feature>
<keyword evidence="4" id="KW-1185">Reference proteome</keyword>
<evidence type="ECO:0000313" key="3">
    <source>
        <dbReference type="EMBL" id="ROT43694.1"/>
    </source>
</evidence>
<dbReference type="EMBL" id="ML119051">
    <property type="protein sequence ID" value="ROT43694.1"/>
    <property type="molecule type" value="Genomic_DNA"/>
</dbReference>
<dbReference type="Proteomes" id="UP000272025">
    <property type="component" value="Unassembled WGS sequence"/>
</dbReference>
<dbReference type="RefSeq" id="XP_028471500.1">
    <property type="nucleotide sequence ID" value="XM_028615380.1"/>
</dbReference>